<dbReference type="GO" id="GO:0016020">
    <property type="term" value="C:membrane"/>
    <property type="evidence" value="ECO:0007669"/>
    <property type="project" value="InterPro"/>
</dbReference>
<dbReference type="InterPro" id="IPR050334">
    <property type="entry name" value="Molybdenum_import_ModC"/>
</dbReference>
<dbReference type="FunCoup" id="A0A423PDZ0">
    <property type="interactions" value="80"/>
</dbReference>
<evidence type="ECO:0000256" key="4">
    <source>
        <dbReference type="ARBA" id="ARBA00022519"/>
    </source>
</evidence>
<dbReference type="InterPro" id="IPR008995">
    <property type="entry name" value="Mo/tungstate-bd_C_term_dom"/>
</dbReference>
<dbReference type="GO" id="GO:0005524">
    <property type="term" value="F:ATP binding"/>
    <property type="evidence" value="ECO:0007669"/>
    <property type="project" value="UniProtKB-KW"/>
</dbReference>
<keyword evidence="5" id="KW-0547">Nucleotide-binding</keyword>
<dbReference type="InterPro" id="IPR011868">
    <property type="entry name" value="ModC_ABC_ATP-bd"/>
</dbReference>
<keyword evidence="2" id="KW-1003">Cell membrane</keyword>
<accession>A0A423PDZ0</accession>
<dbReference type="Proteomes" id="UP000285310">
    <property type="component" value="Unassembled WGS sequence"/>
</dbReference>
<dbReference type="InterPro" id="IPR004606">
    <property type="entry name" value="Mop_domain"/>
</dbReference>
<keyword evidence="13" id="KW-1185">Reference proteome</keyword>
<keyword evidence="4" id="KW-0997">Cell inner membrane</keyword>
<keyword evidence="8" id="KW-0472">Membrane</keyword>
<keyword evidence="7" id="KW-1278">Translocase</keyword>
<evidence type="ECO:0000259" key="11">
    <source>
        <dbReference type="PROSITE" id="PS51866"/>
    </source>
</evidence>
<protein>
    <submittedName>
        <fullName evidence="12">Molybdenum ABC transporter ATP-binding protein</fullName>
    </submittedName>
</protein>
<dbReference type="InParanoid" id="A0A423PDZ0"/>
<comment type="caution">
    <text evidence="12">The sequence shown here is derived from an EMBL/GenBank/DDBJ whole genome shotgun (WGS) entry which is preliminary data.</text>
</comment>
<keyword evidence="6 12" id="KW-0067">ATP-binding</keyword>
<feature type="domain" description="Mop" evidence="11">
    <location>
        <begin position="295"/>
        <end position="362"/>
    </location>
</feature>
<dbReference type="RefSeq" id="WP_184999932.1">
    <property type="nucleotide sequence ID" value="NZ_AYKG01000069.1"/>
</dbReference>
<dbReference type="PROSITE" id="PS00211">
    <property type="entry name" value="ABC_TRANSPORTER_1"/>
    <property type="match status" value="1"/>
</dbReference>
<dbReference type="Pfam" id="PF03459">
    <property type="entry name" value="TOBE"/>
    <property type="match status" value="1"/>
</dbReference>
<dbReference type="Gene3D" id="3.40.50.300">
    <property type="entry name" value="P-loop containing nucleotide triphosphate hydrolases"/>
    <property type="match status" value="1"/>
</dbReference>
<evidence type="ECO:0000313" key="13">
    <source>
        <dbReference type="Proteomes" id="UP000285310"/>
    </source>
</evidence>
<evidence type="ECO:0000256" key="3">
    <source>
        <dbReference type="ARBA" id="ARBA00022505"/>
    </source>
</evidence>
<sequence length="369" mass="40100">MSLDLDISLRQGAFKLQATLASDERVIGLFGPSGAGKSSLLRVIAGLARPDAGHVRINGRDVFDSRHAVNTPTHRRRLGVVFQQPRLFAHLNVTHNLTYGRWFARKRASRARFDHVVEMLDIGALLTRRTAALSGGEAQRVAIGRALLSEPDMLLLDEPLAALDVARRAEVLPYIERLGAETELPIVFVTHQLDELLRLANRYVAAVDDGRVVFAGPTADFLARPELLGDTGYHEAGTLLRARPIAHQAVDGLSVLALGDQRLYVPQLDANNTGDEITVHVRALDVILAREVPADMSALNRLAARITGMTETADGQGVEVRLDVAGQRLDARITRFSAPAMRLAPGDTVTAIIKSLALAEQAWQRLGGL</sequence>
<dbReference type="EMBL" id="AYKG01000069">
    <property type="protein sequence ID" value="ROO23807.1"/>
    <property type="molecule type" value="Genomic_DNA"/>
</dbReference>
<dbReference type="InterPro" id="IPR027417">
    <property type="entry name" value="P-loop_NTPase"/>
</dbReference>
<evidence type="ECO:0000256" key="5">
    <source>
        <dbReference type="ARBA" id="ARBA00022741"/>
    </source>
</evidence>
<dbReference type="InterPro" id="IPR003439">
    <property type="entry name" value="ABC_transporter-like_ATP-bd"/>
</dbReference>
<evidence type="ECO:0000256" key="7">
    <source>
        <dbReference type="ARBA" id="ARBA00022967"/>
    </source>
</evidence>
<evidence type="ECO:0000256" key="2">
    <source>
        <dbReference type="ARBA" id="ARBA00022475"/>
    </source>
</evidence>
<evidence type="ECO:0000256" key="8">
    <source>
        <dbReference type="ARBA" id="ARBA00023136"/>
    </source>
</evidence>
<name>A0A423PDZ0_9GAMM</name>
<keyword evidence="3 9" id="KW-0500">Molybdenum</keyword>
<proteinExistence type="predicted"/>
<dbReference type="PROSITE" id="PS50893">
    <property type="entry name" value="ABC_TRANSPORTER_2"/>
    <property type="match status" value="1"/>
</dbReference>
<organism evidence="12 13">
    <name type="scientific">Salinisphaera japonica YTM-1</name>
    <dbReference type="NCBI Taxonomy" id="1209778"/>
    <lineage>
        <taxon>Bacteria</taxon>
        <taxon>Pseudomonadati</taxon>
        <taxon>Pseudomonadota</taxon>
        <taxon>Gammaproteobacteria</taxon>
        <taxon>Salinisphaerales</taxon>
        <taxon>Salinisphaeraceae</taxon>
        <taxon>Salinisphaera</taxon>
    </lineage>
</organism>
<dbReference type="SMART" id="SM00382">
    <property type="entry name" value="AAA"/>
    <property type="match status" value="1"/>
</dbReference>
<gene>
    <name evidence="12" type="ORF">SAJA_15055</name>
</gene>
<dbReference type="PANTHER" id="PTHR43514:SF4">
    <property type="entry name" value="ABC TRANSPORTER I FAMILY MEMBER 10"/>
    <property type="match status" value="1"/>
</dbReference>
<evidence type="ECO:0000313" key="12">
    <source>
        <dbReference type="EMBL" id="ROO23807.1"/>
    </source>
</evidence>
<dbReference type="NCBIfam" id="TIGR02142">
    <property type="entry name" value="modC_ABC"/>
    <property type="match status" value="1"/>
</dbReference>
<dbReference type="PANTHER" id="PTHR43514">
    <property type="entry name" value="ABC TRANSPORTER I FAMILY MEMBER 10"/>
    <property type="match status" value="1"/>
</dbReference>
<dbReference type="GO" id="GO:0016887">
    <property type="term" value="F:ATP hydrolysis activity"/>
    <property type="evidence" value="ECO:0007669"/>
    <property type="project" value="InterPro"/>
</dbReference>
<evidence type="ECO:0000259" key="10">
    <source>
        <dbReference type="PROSITE" id="PS50893"/>
    </source>
</evidence>
<evidence type="ECO:0000256" key="6">
    <source>
        <dbReference type="ARBA" id="ARBA00022840"/>
    </source>
</evidence>
<dbReference type="SUPFAM" id="SSF50331">
    <property type="entry name" value="MOP-like"/>
    <property type="match status" value="1"/>
</dbReference>
<reference evidence="12 13" key="1">
    <citation type="submission" date="2013-10" db="EMBL/GenBank/DDBJ databases">
        <title>Salinisphaera japonica YTM-1 Genome Sequencing.</title>
        <authorList>
            <person name="Lai Q."/>
            <person name="Li C."/>
            <person name="Shao Z."/>
        </authorList>
    </citation>
    <scope>NUCLEOTIDE SEQUENCE [LARGE SCALE GENOMIC DNA]</scope>
    <source>
        <strain evidence="12 13">YTM-1</strain>
    </source>
</reference>
<dbReference type="InterPro" id="IPR005116">
    <property type="entry name" value="Transp-assoc_OB_typ1"/>
</dbReference>
<dbReference type="Gene3D" id="2.40.50.100">
    <property type="match status" value="1"/>
</dbReference>
<dbReference type="AlphaFoldDB" id="A0A423PDZ0"/>
<feature type="domain" description="ABC transporter" evidence="10">
    <location>
        <begin position="3"/>
        <end position="234"/>
    </location>
</feature>
<dbReference type="GO" id="GO:0140359">
    <property type="term" value="F:ABC-type transporter activity"/>
    <property type="evidence" value="ECO:0007669"/>
    <property type="project" value="InterPro"/>
</dbReference>
<evidence type="ECO:0000256" key="1">
    <source>
        <dbReference type="ARBA" id="ARBA00022448"/>
    </source>
</evidence>
<dbReference type="SUPFAM" id="SSF52540">
    <property type="entry name" value="P-loop containing nucleoside triphosphate hydrolases"/>
    <property type="match status" value="1"/>
</dbReference>
<dbReference type="Pfam" id="PF00005">
    <property type="entry name" value="ABC_tran"/>
    <property type="match status" value="1"/>
</dbReference>
<dbReference type="InterPro" id="IPR003593">
    <property type="entry name" value="AAA+_ATPase"/>
</dbReference>
<evidence type="ECO:0000256" key="9">
    <source>
        <dbReference type="PROSITE-ProRule" id="PRU01213"/>
    </source>
</evidence>
<dbReference type="PROSITE" id="PS51866">
    <property type="entry name" value="MOP"/>
    <property type="match status" value="1"/>
</dbReference>
<keyword evidence="1" id="KW-0813">Transport</keyword>
<dbReference type="GO" id="GO:0015098">
    <property type="term" value="F:molybdate ion transmembrane transporter activity"/>
    <property type="evidence" value="ECO:0007669"/>
    <property type="project" value="InterPro"/>
</dbReference>
<dbReference type="InterPro" id="IPR017871">
    <property type="entry name" value="ABC_transporter-like_CS"/>
</dbReference>